<dbReference type="PANTHER" id="PTHR43391">
    <property type="entry name" value="RETINOL DEHYDROGENASE-RELATED"/>
    <property type="match status" value="1"/>
</dbReference>
<dbReference type="SUPFAM" id="SSF51735">
    <property type="entry name" value="NAD(P)-binding Rossmann-fold domains"/>
    <property type="match status" value="1"/>
</dbReference>
<dbReference type="PANTHER" id="PTHR43391:SF94">
    <property type="entry name" value="OXIDOREDUCTASE-RELATED"/>
    <property type="match status" value="1"/>
</dbReference>
<dbReference type="SMART" id="SM00822">
    <property type="entry name" value="PKS_KR"/>
    <property type="match status" value="1"/>
</dbReference>
<accession>A0A5B1LB85</accession>
<name>A0A5B1LB85_9ACTN</name>
<dbReference type="InterPro" id="IPR002347">
    <property type="entry name" value="SDR_fam"/>
</dbReference>
<dbReference type="AlphaFoldDB" id="A0A5B1LB85"/>
<organism evidence="5 6">
    <name type="scientific">Nocardioides humilatus</name>
    <dbReference type="NCBI Taxonomy" id="2607660"/>
    <lineage>
        <taxon>Bacteria</taxon>
        <taxon>Bacillati</taxon>
        <taxon>Actinomycetota</taxon>
        <taxon>Actinomycetes</taxon>
        <taxon>Propionibacteriales</taxon>
        <taxon>Nocardioidaceae</taxon>
        <taxon>Nocardioides</taxon>
    </lineage>
</organism>
<keyword evidence="6" id="KW-1185">Reference proteome</keyword>
<keyword evidence="2" id="KW-0560">Oxidoreductase</keyword>
<reference evidence="5 6" key="1">
    <citation type="submission" date="2019-09" db="EMBL/GenBank/DDBJ databases">
        <title>Nocardioides panacisoli sp. nov., isolated from the soil of a ginseng field.</title>
        <authorList>
            <person name="Cho C."/>
        </authorList>
    </citation>
    <scope>NUCLEOTIDE SEQUENCE [LARGE SCALE GENOMIC DNA]</scope>
    <source>
        <strain evidence="5 6">BN130099</strain>
    </source>
</reference>
<protein>
    <submittedName>
        <fullName evidence="5">SDR family oxidoreductase</fullName>
    </submittedName>
</protein>
<dbReference type="InterPro" id="IPR036291">
    <property type="entry name" value="NAD(P)-bd_dom_sf"/>
</dbReference>
<evidence type="ECO:0000313" key="5">
    <source>
        <dbReference type="EMBL" id="KAA1416949.1"/>
    </source>
</evidence>
<dbReference type="InterPro" id="IPR057326">
    <property type="entry name" value="KR_dom"/>
</dbReference>
<evidence type="ECO:0000256" key="2">
    <source>
        <dbReference type="ARBA" id="ARBA00023002"/>
    </source>
</evidence>
<dbReference type="GO" id="GO:0016491">
    <property type="term" value="F:oxidoreductase activity"/>
    <property type="evidence" value="ECO:0007669"/>
    <property type="project" value="UniProtKB-KW"/>
</dbReference>
<evidence type="ECO:0000256" key="3">
    <source>
        <dbReference type="RuleBase" id="RU000363"/>
    </source>
</evidence>
<feature type="domain" description="Ketoreductase" evidence="4">
    <location>
        <begin position="13"/>
        <end position="185"/>
    </location>
</feature>
<sequence length="282" mass="29917">MFGFNEKYDVCDKVVLVTGAGSGIGAALVEILHRRGARVALVDVNDGAIQATAERLGAADAWAMAVDVRDREAMAKAVDQVVEHFGQLDVVVANAGVAPGPSTLRTIAPDEFDRVVDINLIGVFNTVHPALDHVIANRGHVVVVSSAAAFAPGAGLASYMASKAAVEALGRALRIELAAHGASAGVAYFGFVQTPFVRPLDEDPIARQVDAMMPWPFNHRVSAHHAARVLAEGIEHRSASTMTPVVWTPYAWFRGPLNVVVDAAAATSQTMHRLIRAMEDES</sequence>
<dbReference type="EMBL" id="VUJV01000006">
    <property type="protein sequence ID" value="KAA1416949.1"/>
    <property type="molecule type" value="Genomic_DNA"/>
</dbReference>
<dbReference type="PRINTS" id="PR00080">
    <property type="entry name" value="SDRFAMILY"/>
</dbReference>
<proteinExistence type="inferred from homology"/>
<dbReference type="PRINTS" id="PR00081">
    <property type="entry name" value="GDHRDH"/>
</dbReference>
<dbReference type="RefSeq" id="WP_149729619.1">
    <property type="nucleotide sequence ID" value="NZ_VUJV01000006.1"/>
</dbReference>
<dbReference type="Pfam" id="PF00106">
    <property type="entry name" value="adh_short"/>
    <property type="match status" value="1"/>
</dbReference>
<dbReference type="Proteomes" id="UP000325003">
    <property type="component" value="Unassembled WGS sequence"/>
</dbReference>
<reference evidence="5 6" key="2">
    <citation type="submission" date="2019-09" db="EMBL/GenBank/DDBJ databases">
        <authorList>
            <person name="Jin C."/>
        </authorList>
    </citation>
    <scope>NUCLEOTIDE SEQUENCE [LARGE SCALE GENOMIC DNA]</scope>
    <source>
        <strain evidence="5 6">BN130099</strain>
    </source>
</reference>
<dbReference type="NCBIfam" id="NF004526">
    <property type="entry name" value="PRK05872.1"/>
    <property type="match status" value="1"/>
</dbReference>
<comment type="similarity">
    <text evidence="1 3">Belongs to the short-chain dehydrogenases/reductases (SDR) family.</text>
</comment>
<comment type="caution">
    <text evidence="5">The sequence shown here is derived from an EMBL/GenBank/DDBJ whole genome shotgun (WGS) entry which is preliminary data.</text>
</comment>
<evidence type="ECO:0000256" key="1">
    <source>
        <dbReference type="ARBA" id="ARBA00006484"/>
    </source>
</evidence>
<gene>
    <name evidence="5" type="ORF">F0U44_17355</name>
</gene>
<dbReference type="CDD" id="cd05233">
    <property type="entry name" value="SDR_c"/>
    <property type="match status" value="1"/>
</dbReference>
<dbReference type="Gene3D" id="3.40.50.720">
    <property type="entry name" value="NAD(P)-binding Rossmann-like Domain"/>
    <property type="match status" value="1"/>
</dbReference>
<evidence type="ECO:0000313" key="6">
    <source>
        <dbReference type="Proteomes" id="UP000325003"/>
    </source>
</evidence>
<evidence type="ECO:0000259" key="4">
    <source>
        <dbReference type="SMART" id="SM00822"/>
    </source>
</evidence>